<accession>A0ABW9HSR8</accession>
<sequence>MARTLTSATRVLDVMELLRVEDGIEKYYTVNPGSAFADGLHEYLVSVAGPRVLTWAEATRRTFQLAVACAVHPTMRRLDAPLMVMPHGAGYNRLVSESTGDTTSPAGLSRRELTHRGKVIPAAIGVSHPDQLARLLDTCPEAVPRAEVIGDWCAQRIRDSEARRDCYRARFGVTDGRRLVVLHSTWSAHSLLGRHPGLPLDLVTALPADEYAVAAVFHPNVWARHTRADLLERLREPMDAGLMVIPPEEGWRAAIVACDAVIGDHGSTTFYSAAHDRPTLLAATGLAELDPASPAAAFATTAPRLDPSGDLHAQLLRAQREYDPGVLRPVVDSQLADVEKSGERTQRRLYAFLEHRGVPLPRQPPGPSPVPEPSPERGVPVLAYVVTGGVLPDGSVGVRRLPMVPGRGGGGFAGAAGSGFAEGGGSVEEGSGFYAVAAECAHPTWSQSADVIARTVPVVDPSPADWCLREAPRRLGAAVLAARIDDFSAVVRLRDTLFEAHTERPWGGLRPTLDPLLLGAALNLWLTDGHSGAELVRGLVIRTGRGLLRVAFRRAATSLALDGV</sequence>
<organism evidence="1 2">
    <name type="scientific">Streptomyces niveiscabiei</name>
    <dbReference type="NCBI Taxonomy" id="164115"/>
    <lineage>
        <taxon>Bacteria</taxon>
        <taxon>Bacillati</taxon>
        <taxon>Actinomycetota</taxon>
        <taxon>Actinomycetes</taxon>
        <taxon>Kitasatosporales</taxon>
        <taxon>Streptomycetaceae</taxon>
        <taxon>Streptomyces</taxon>
    </lineage>
</organism>
<name>A0ABW9HSR8_9ACTN</name>
<evidence type="ECO:0000313" key="1">
    <source>
        <dbReference type="EMBL" id="MFM9611137.1"/>
    </source>
</evidence>
<keyword evidence="2" id="KW-1185">Reference proteome</keyword>
<comment type="caution">
    <text evidence="1">The sequence shown here is derived from an EMBL/GenBank/DDBJ whole genome shotgun (WGS) entry which is preliminary data.</text>
</comment>
<evidence type="ECO:0008006" key="3">
    <source>
        <dbReference type="Google" id="ProtNLM"/>
    </source>
</evidence>
<proteinExistence type="predicted"/>
<reference evidence="1 2" key="1">
    <citation type="submission" date="2024-12" db="EMBL/GenBank/DDBJ databases">
        <title>Forecasting of Potato common scab and diversities of Pathogenic streptomyces spp. in china.</title>
        <authorList>
            <person name="Handique U."/>
            <person name="Wu J."/>
        </authorList>
    </citation>
    <scope>NUCLEOTIDE SEQUENCE [LARGE SCALE GENOMIC DNA]</scope>
    <source>
        <strain evidence="1 2">ZRIMU1530</strain>
    </source>
</reference>
<dbReference type="EMBL" id="JBJVNI010000010">
    <property type="protein sequence ID" value="MFM9611137.1"/>
    <property type="molecule type" value="Genomic_DNA"/>
</dbReference>
<dbReference type="Proteomes" id="UP001631957">
    <property type="component" value="Unassembled WGS sequence"/>
</dbReference>
<protein>
    <recommendedName>
        <fullName evidence="3">Translation initiation factor 2</fullName>
    </recommendedName>
</protein>
<evidence type="ECO:0000313" key="2">
    <source>
        <dbReference type="Proteomes" id="UP001631957"/>
    </source>
</evidence>
<dbReference type="RefSeq" id="WP_409122033.1">
    <property type="nucleotide sequence ID" value="NZ_JBJVNI010000010.1"/>
</dbReference>
<gene>
    <name evidence="1" type="ORF">ACKI18_20800</name>
</gene>